<dbReference type="InterPro" id="IPR025232">
    <property type="entry name" value="DUF4174"/>
</dbReference>
<name>G4QJ07_GLANF</name>
<proteinExistence type="predicted"/>
<keyword evidence="4" id="KW-1185">Reference proteome</keyword>
<feature type="domain" description="DUF4174" evidence="2">
    <location>
        <begin position="59"/>
        <end position="189"/>
    </location>
</feature>
<reference evidence="3 4" key="1">
    <citation type="journal article" date="2011" name="J. Bacteriol.">
        <title>Complete genome sequence of seawater bacterium Glaciecola nitratireducens FR1064T.</title>
        <authorList>
            <person name="Bian F."/>
            <person name="Qin Q.L."/>
            <person name="Xie B.B."/>
            <person name="Shu Y.L."/>
            <person name="Zhang X.Y."/>
            <person name="Yu Y."/>
            <person name="Chen B."/>
            <person name="Chen X.L."/>
            <person name="Zhou B.C."/>
            <person name="Zhang Y.Z."/>
        </authorList>
    </citation>
    <scope>NUCLEOTIDE SEQUENCE [LARGE SCALE GENOMIC DNA]</scope>
    <source>
        <strain evidence="4">JCM 12485 / KCTC 12276 / FR1064</strain>
    </source>
</reference>
<evidence type="ECO:0000313" key="4">
    <source>
        <dbReference type="Proteomes" id="UP000009282"/>
    </source>
</evidence>
<accession>G4QJ07</accession>
<organism evidence="3 4">
    <name type="scientific">Glaciecola nitratireducens (strain JCM 12485 / KCTC 12276 / FR1064)</name>
    <dbReference type="NCBI Taxonomy" id="1085623"/>
    <lineage>
        <taxon>Bacteria</taxon>
        <taxon>Pseudomonadati</taxon>
        <taxon>Pseudomonadota</taxon>
        <taxon>Gammaproteobacteria</taxon>
        <taxon>Alteromonadales</taxon>
        <taxon>Alteromonadaceae</taxon>
        <taxon>Brumicola</taxon>
    </lineage>
</organism>
<dbReference type="HOGENOM" id="CLU_1426146_0_0_6"/>
<gene>
    <name evidence="3" type="ordered locus">GNIT_0192</name>
</gene>
<evidence type="ECO:0000256" key="1">
    <source>
        <dbReference type="ARBA" id="ARBA00022729"/>
    </source>
</evidence>
<keyword evidence="1" id="KW-0732">Signal</keyword>
<dbReference type="KEGG" id="gni:GNIT_0192"/>
<dbReference type="Pfam" id="PF13778">
    <property type="entry name" value="DUF4174"/>
    <property type="match status" value="1"/>
</dbReference>
<evidence type="ECO:0000313" key="3">
    <source>
        <dbReference type="EMBL" id="AEP28346.1"/>
    </source>
</evidence>
<dbReference type="Proteomes" id="UP000009282">
    <property type="component" value="Chromosome"/>
</dbReference>
<sequence length="190" mass="21266">MLIARLSQMGLSTENHMNNIKLIAASLLLSLCSLETVGAIQQENSASLFAEERPLEELPLETLIWQNRVLIVDAKTPANADILAKQFEARRNQMWDRRLIALLLVDDSVIELRFTQENMETFSTSASQSRSNNQQIAYSVSELRKRLNGKQSILIGLDGGTKSAFTLSSGRIDIEQVFADIDGMPMRKAR</sequence>
<evidence type="ECO:0000259" key="2">
    <source>
        <dbReference type="Pfam" id="PF13778"/>
    </source>
</evidence>
<dbReference type="AlphaFoldDB" id="G4QJ07"/>
<protein>
    <recommendedName>
        <fullName evidence="2">DUF4174 domain-containing protein</fullName>
    </recommendedName>
</protein>
<dbReference type="EMBL" id="CP003060">
    <property type="protein sequence ID" value="AEP28346.1"/>
    <property type="molecule type" value="Genomic_DNA"/>
</dbReference>